<dbReference type="OrthoDB" id="9805337at2"/>
<dbReference type="SUPFAM" id="SSF51905">
    <property type="entry name" value="FAD/NAD(P)-binding domain"/>
    <property type="match status" value="1"/>
</dbReference>
<dbReference type="Pfam" id="PF01266">
    <property type="entry name" value="DAO"/>
    <property type="match status" value="1"/>
</dbReference>
<evidence type="ECO:0000313" key="4">
    <source>
        <dbReference type="Proteomes" id="UP000234530"/>
    </source>
</evidence>
<name>A0A2H5F3K1_9RHOB</name>
<sequence length="408" mass="43332">MPETLVLGAGIVGVSAALALQQQGHAVTLVDRAAPGQETSFGNAGIIQCEAVEPYAMPLAPRALWQIASGRSNDVRWTPAALMGQGEALLRYARHSRPLAHARAIAAYRRLIPEACTSHAPLIEAAGAEDLIRRDGYLELFRSNRGLDEGRAMARRFAEDYGVAVQVLDGAGLRATEPAIRRDLPGALHWRDCWTVSDPAALTARYADLFARRGGRILRGDAMGLHRAASGWRLGLAEGGTVEAGAAVIALGPWSPALAGRFGLRVPMLLKRGYHRHYRPATTPRHTLADLEHGVVLAPMQAGLRICTAADLAAQPSPDPRQLRRGEAAAAELLGPLDPVEPQAWTGRRPCMPDMLPVIGAVPGQRGLWANFGHGHHGLTLAAISGVLLADAMAGGAVFPELAPARLT</sequence>
<dbReference type="InterPro" id="IPR036188">
    <property type="entry name" value="FAD/NAD-bd_sf"/>
</dbReference>
<organism evidence="3 4">
    <name type="scientific">Paracoccus zhejiangensis</name>
    <dbReference type="NCBI Taxonomy" id="1077935"/>
    <lineage>
        <taxon>Bacteria</taxon>
        <taxon>Pseudomonadati</taxon>
        <taxon>Pseudomonadota</taxon>
        <taxon>Alphaproteobacteria</taxon>
        <taxon>Rhodobacterales</taxon>
        <taxon>Paracoccaceae</taxon>
        <taxon>Paracoccus</taxon>
    </lineage>
</organism>
<dbReference type="KEGG" id="pzh:CX676_02715"/>
<gene>
    <name evidence="3" type="ORF">CX676_02715</name>
</gene>
<dbReference type="Gene3D" id="3.30.9.10">
    <property type="entry name" value="D-Amino Acid Oxidase, subunit A, domain 2"/>
    <property type="match status" value="1"/>
</dbReference>
<keyword evidence="1" id="KW-0560">Oxidoreductase</keyword>
<dbReference type="AlphaFoldDB" id="A0A2H5F3K1"/>
<accession>A0A2H5F3K1</accession>
<reference evidence="3 4" key="1">
    <citation type="journal article" date="2013" name="Antonie Van Leeuwenhoek">
        <title>Paracoccus zhejiangensis sp. nov., isolated from activated sludge in wastewater-treatment system.</title>
        <authorList>
            <person name="Wu Z.G."/>
            <person name="Zhang D.F."/>
            <person name="Liu Y.L."/>
            <person name="Wang F."/>
            <person name="Jiang X."/>
            <person name="Li C."/>
            <person name="Li S.P."/>
            <person name="Hong Q."/>
            <person name="Li W.J."/>
        </authorList>
    </citation>
    <scope>NUCLEOTIDE SEQUENCE [LARGE SCALE GENOMIC DNA]</scope>
    <source>
        <strain evidence="3 4">J6</strain>
    </source>
</reference>
<evidence type="ECO:0000259" key="2">
    <source>
        <dbReference type="Pfam" id="PF01266"/>
    </source>
</evidence>
<protein>
    <submittedName>
        <fullName evidence="3">Amino acid dehydrogenase</fullName>
    </submittedName>
</protein>
<evidence type="ECO:0000256" key="1">
    <source>
        <dbReference type="ARBA" id="ARBA00023002"/>
    </source>
</evidence>
<dbReference type="Proteomes" id="UP000234530">
    <property type="component" value="Chromosome"/>
</dbReference>
<dbReference type="GO" id="GO:0005737">
    <property type="term" value="C:cytoplasm"/>
    <property type="evidence" value="ECO:0007669"/>
    <property type="project" value="TreeGrafter"/>
</dbReference>
<dbReference type="EMBL" id="CP025430">
    <property type="protein sequence ID" value="AUH66124.1"/>
    <property type="molecule type" value="Genomic_DNA"/>
</dbReference>
<evidence type="ECO:0000313" key="3">
    <source>
        <dbReference type="EMBL" id="AUH66124.1"/>
    </source>
</evidence>
<dbReference type="InterPro" id="IPR006076">
    <property type="entry name" value="FAD-dep_OxRdtase"/>
</dbReference>
<dbReference type="PANTHER" id="PTHR13847">
    <property type="entry name" value="SARCOSINE DEHYDROGENASE-RELATED"/>
    <property type="match status" value="1"/>
</dbReference>
<dbReference type="Gene3D" id="3.50.50.60">
    <property type="entry name" value="FAD/NAD(P)-binding domain"/>
    <property type="match status" value="2"/>
</dbReference>
<dbReference type="PANTHER" id="PTHR13847:SF289">
    <property type="entry name" value="GLYCINE OXIDASE"/>
    <property type="match status" value="1"/>
</dbReference>
<proteinExistence type="predicted"/>
<keyword evidence="4" id="KW-1185">Reference proteome</keyword>
<dbReference type="GO" id="GO:0016491">
    <property type="term" value="F:oxidoreductase activity"/>
    <property type="evidence" value="ECO:0007669"/>
    <property type="project" value="UniProtKB-KW"/>
</dbReference>
<dbReference type="RefSeq" id="WP_101754101.1">
    <property type="nucleotide sequence ID" value="NZ_CP025430.1"/>
</dbReference>
<feature type="domain" description="FAD dependent oxidoreductase" evidence="2">
    <location>
        <begin position="5"/>
        <end position="391"/>
    </location>
</feature>